<dbReference type="GO" id="GO:0006270">
    <property type="term" value="P:DNA replication initiation"/>
    <property type="evidence" value="ECO:0007669"/>
    <property type="project" value="InterPro"/>
</dbReference>
<dbReference type="SUPFAM" id="SSF46785">
    <property type="entry name" value="Winged helix' DNA-binding domain"/>
    <property type="match status" value="2"/>
</dbReference>
<organism evidence="3 4">
    <name type="scientific">Pelobacter propionicus (strain DSM 2379 / NBRC 103807 / OttBd1)</name>
    <dbReference type="NCBI Taxonomy" id="338966"/>
    <lineage>
        <taxon>Bacteria</taxon>
        <taxon>Pseudomonadati</taxon>
        <taxon>Thermodesulfobacteriota</taxon>
        <taxon>Desulfuromonadia</taxon>
        <taxon>Desulfuromonadales</taxon>
        <taxon>Desulfuromonadaceae</taxon>
        <taxon>Pelobacter</taxon>
    </lineage>
</organism>
<keyword evidence="4" id="KW-1185">Reference proteome</keyword>
<name>A0R878_PELPD</name>
<evidence type="ECO:0000256" key="1">
    <source>
        <dbReference type="ARBA" id="ARBA00038283"/>
    </source>
</evidence>
<reference evidence="3 4" key="1">
    <citation type="submission" date="2006-10" db="EMBL/GenBank/DDBJ databases">
        <title>Complete sequence of plasmid pPRO2 of Pelobacter propionicus DSM 2379.</title>
        <authorList>
            <consortium name="US DOE Joint Genome Institute"/>
            <person name="Copeland A."/>
            <person name="Lucas S."/>
            <person name="Lapidus A."/>
            <person name="Barry K."/>
            <person name="Detter J.C."/>
            <person name="Glavina del Rio T."/>
            <person name="Hammon N."/>
            <person name="Israni S."/>
            <person name="Dalin E."/>
            <person name="Tice H."/>
            <person name="Pitluck S."/>
            <person name="Saunders E."/>
            <person name="Brettin T."/>
            <person name="Bruce D."/>
            <person name="Han C."/>
            <person name="Tapia R."/>
            <person name="Schmutz J."/>
            <person name="Larimer F."/>
            <person name="Land M."/>
            <person name="Hauser L."/>
            <person name="Kyrpides N."/>
            <person name="Kim E."/>
            <person name="Lovley D."/>
            <person name="Richardson P."/>
        </authorList>
    </citation>
    <scope>NUCLEOTIDE SEQUENCE [LARGE SCALE GENOMIC DNA]</scope>
    <source>
        <strain evidence="4">DSM 2379 / NBRC 103807 / OttBd1</strain>
        <plasmid evidence="4">Plasmid pPRO2</plasmid>
    </source>
</reference>
<gene>
    <name evidence="3" type="ordered locus">Ppro_3857</name>
</gene>
<geneLocation type="plasmid" evidence="3 4">
    <name>pPRO2</name>
</geneLocation>
<dbReference type="InterPro" id="IPR000525">
    <property type="entry name" value="Initiator_Rep_WH1"/>
</dbReference>
<sequence length="274" mass="31407">MCLHLTVAQMPGLWHIWLKCARLKQGNKYPEVGTVGGAMGRKPSITRGLQSKNVVVANTLVRSAQSLSLAEKRIVFAAAAKMGNNFGEVILHASEYAETFDMPVKQAYEQLKNAVEGMRTRYFTLAVPDREGVMIWKINWLQKIGYDDGKARVGLRFCEDVLPYLCDLTKEFTKYKLKQACALRSVHSWRLLELFEQQSSGWLAIKIEDFHHAMESNDSCRNNFAQLKRKIIEPAIKELREKDNWLIDFSFTKAGRKVDLLKFTFKKNPQGKLF</sequence>
<feature type="domain" description="Initiator Rep protein WH1" evidence="2">
    <location>
        <begin position="54"/>
        <end position="195"/>
    </location>
</feature>
<dbReference type="Gene3D" id="1.10.10.10">
    <property type="entry name" value="Winged helix-like DNA-binding domain superfamily/Winged helix DNA-binding domain"/>
    <property type="match status" value="2"/>
</dbReference>
<protein>
    <submittedName>
        <fullName evidence="3">Initiator RepB protein</fullName>
    </submittedName>
</protein>
<accession>A0R878</accession>
<dbReference type="EMBL" id="CP000484">
    <property type="protein sequence ID" value="ABL01445.1"/>
    <property type="molecule type" value="Genomic_DNA"/>
</dbReference>
<dbReference type="Proteomes" id="UP000006732">
    <property type="component" value="Plasmid pPRO2"/>
</dbReference>
<dbReference type="KEGG" id="ppd:Ppro_3857"/>
<evidence type="ECO:0000313" key="4">
    <source>
        <dbReference type="Proteomes" id="UP000006732"/>
    </source>
</evidence>
<dbReference type="AlphaFoldDB" id="A0R878"/>
<comment type="similarity">
    <text evidence="1">Belongs to the initiator RepB protein family.</text>
</comment>
<dbReference type="InterPro" id="IPR036390">
    <property type="entry name" value="WH_DNA-bd_sf"/>
</dbReference>
<dbReference type="Pfam" id="PF21205">
    <property type="entry name" value="Rep3_C"/>
    <property type="match status" value="1"/>
</dbReference>
<proteinExistence type="inferred from homology"/>
<dbReference type="GO" id="GO:0003887">
    <property type="term" value="F:DNA-directed DNA polymerase activity"/>
    <property type="evidence" value="ECO:0007669"/>
    <property type="project" value="InterPro"/>
</dbReference>
<keyword evidence="3" id="KW-0614">Plasmid</keyword>
<dbReference type="HOGENOM" id="CLU_047367_2_0_7"/>
<dbReference type="InterPro" id="IPR036388">
    <property type="entry name" value="WH-like_DNA-bd_sf"/>
</dbReference>
<dbReference type="Pfam" id="PF01051">
    <property type="entry name" value="Rep3_N"/>
    <property type="match status" value="1"/>
</dbReference>
<evidence type="ECO:0000259" key="2">
    <source>
        <dbReference type="Pfam" id="PF01051"/>
    </source>
</evidence>
<evidence type="ECO:0000313" key="3">
    <source>
        <dbReference type="EMBL" id="ABL01445.1"/>
    </source>
</evidence>